<keyword evidence="12" id="KW-1185">Reference proteome</keyword>
<dbReference type="InterPro" id="IPR017964">
    <property type="entry name" value="DNA-dir_DNA_pol_B_CS"/>
</dbReference>
<reference evidence="11" key="1">
    <citation type="submission" date="2016-10" db="EMBL/GenBank/DDBJ databases">
        <authorList>
            <person name="Benchimol M."/>
            <person name="Almeida L.G."/>
            <person name="Vasconcelos A.T."/>
            <person name="Perreira-Neves A."/>
            <person name="Rosa I.A."/>
            <person name="Tasca T."/>
            <person name="Bogo M.R."/>
            <person name="de Souza W."/>
        </authorList>
    </citation>
    <scope>NUCLEOTIDE SEQUENCE [LARGE SCALE GENOMIC DNA]</scope>
    <source>
        <strain evidence="11">K</strain>
    </source>
</reference>
<keyword evidence="6" id="KW-0175">Coiled coil</keyword>
<feature type="domain" description="Zinc finger DNA-directed DNA polymerase family B alpha" evidence="10">
    <location>
        <begin position="1168"/>
        <end position="1283"/>
    </location>
</feature>
<feature type="domain" description="DNA-directed DNA polymerase family B multifunctional" evidence="8">
    <location>
        <begin position="460"/>
        <end position="582"/>
    </location>
</feature>
<dbReference type="GO" id="GO:0005658">
    <property type="term" value="C:alpha DNA polymerase:primase complex"/>
    <property type="evidence" value="ECO:0007669"/>
    <property type="project" value="TreeGrafter"/>
</dbReference>
<proteinExistence type="inferred from homology"/>
<dbReference type="GO" id="GO:0003697">
    <property type="term" value="F:single-stranded DNA binding"/>
    <property type="evidence" value="ECO:0007669"/>
    <property type="project" value="TreeGrafter"/>
</dbReference>
<name>A0A1J4L180_9EUKA</name>
<evidence type="ECO:0000259" key="10">
    <source>
        <dbReference type="Pfam" id="PF08996"/>
    </source>
</evidence>
<keyword evidence="2 5" id="KW-0808">Transferase</keyword>
<organism evidence="11 12">
    <name type="scientific">Tritrichomonas foetus</name>
    <dbReference type="NCBI Taxonomy" id="1144522"/>
    <lineage>
        <taxon>Eukaryota</taxon>
        <taxon>Metamonada</taxon>
        <taxon>Parabasalia</taxon>
        <taxon>Tritrichomonadida</taxon>
        <taxon>Tritrichomonadidae</taxon>
        <taxon>Tritrichomonas</taxon>
    </lineage>
</organism>
<dbReference type="GO" id="GO:0006272">
    <property type="term" value="P:leading strand elongation"/>
    <property type="evidence" value="ECO:0007669"/>
    <property type="project" value="TreeGrafter"/>
</dbReference>
<dbReference type="InterPro" id="IPR015088">
    <property type="entry name" value="Znf_DNA-dir_DNA_pol_B_alpha"/>
</dbReference>
<comment type="caution">
    <text evidence="11">The sequence shown here is derived from an EMBL/GenBank/DDBJ whole genome shotgun (WGS) entry which is preliminary data.</text>
</comment>
<dbReference type="SUPFAM" id="SSF53098">
    <property type="entry name" value="Ribonuclease H-like"/>
    <property type="match status" value="1"/>
</dbReference>
<evidence type="ECO:0000256" key="2">
    <source>
        <dbReference type="ARBA" id="ARBA00022679"/>
    </source>
</evidence>
<evidence type="ECO:0000256" key="3">
    <source>
        <dbReference type="ARBA" id="ARBA00022695"/>
    </source>
</evidence>
<dbReference type="Pfam" id="PF08996">
    <property type="entry name" value="zf-DNA_Pol"/>
    <property type="match status" value="1"/>
</dbReference>
<dbReference type="EMBL" id="MLAK01000033">
    <property type="protein sequence ID" value="OHT17170.1"/>
    <property type="molecule type" value="Genomic_DNA"/>
</dbReference>
<dbReference type="GO" id="GO:0000166">
    <property type="term" value="F:nucleotide binding"/>
    <property type="evidence" value="ECO:0007669"/>
    <property type="project" value="InterPro"/>
</dbReference>
<keyword evidence="5" id="KW-0235">DNA replication</keyword>
<feature type="domain" description="DNA-directed DNA polymerase family B multifunctional" evidence="8">
    <location>
        <begin position="1037"/>
        <end position="1130"/>
    </location>
</feature>
<dbReference type="Gene3D" id="1.10.287.690">
    <property type="entry name" value="Helix hairpin bin"/>
    <property type="match status" value="1"/>
</dbReference>
<dbReference type="Gene3D" id="2.40.50.730">
    <property type="match status" value="1"/>
</dbReference>
<dbReference type="GO" id="GO:0006273">
    <property type="term" value="P:lagging strand elongation"/>
    <property type="evidence" value="ECO:0007669"/>
    <property type="project" value="TreeGrafter"/>
</dbReference>
<dbReference type="Gene3D" id="3.30.70.2820">
    <property type="match status" value="1"/>
</dbReference>
<evidence type="ECO:0000259" key="8">
    <source>
        <dbReference type="Pfam" id="PF00136"/>
    </source>
</evidence>
<dbReference type="InterPro" id="IPR043502">
    <property type="entry name" value="DNA/RNA_pol_sf"/>
</dbReference>
<dbReference type="SMART" id="SM00486">
    <property type="entry name" value="POLBc"/>
    <property type="match status" value="1"/>
</dbReference>
<evidence type="ECO:0000256" key="5">
    <source>
        <dbReference type="RuleBase" id="RU000442"/>
    </source>
</evidence>
<dbReference type="VEuPathDB" id="TrichDB:TRFO_41265"/>
<dbReference type="InterPro" id="IPR042087">
    <property type="entry name" value="DNA_pol_B_thumb"/>
</dbReference>
<dbReference type="Gene3D" id="3.90.1600.10">
    <property type="entry name" value="Palm domain of DNA polymerase"/>
    <property type="match status" value="1"/>
</dbReference>
<dbReference type="SUPFAM" id="SSF56672">
    <property type="entry name" value="DNA/RNA polymerases"/>
    <property type="match status" value="2"/>
</dbReference>
<keyword evidence="4 5" id="KW-0239">DNA-directed DNA polymerase</keyword>
<evidence type="ECO:0000256" key="1">
    <source>
        <dbReference type="ARBA" id="ARBA00005755"/>
    </source>
</evidence>
<dbReference type="Gene3D" id="1.10.132.60">
    <property type="entry name" value="DNA polymerase family B, C-terminal domain"/>
    <property type="match status" value="2"/>
</dbReference>
<dbReference type="InterPro" id="IPR006133">
    <property type="entry name" value="DNA-dir_DNA_pol_B_exonuc"/>
</dbReference>
<dbReference type="PANTHER" id="PTHR45861:SF1">
    <property type="entry name" value="DNA POLYMERASE ALPHA CATALYTIC SUBUNIT"/>
    <property type="match status" value="1"/>
</dbReference>
<evidence type="ECO:0000313" key="11">
    <source>
        <dbReference type="EMBL" id="OHT17170.1"/>
    </source>
</evidence>
<dbReference type="GO" id="GO:1902975">
    <property type="term" value="P:mitotic DNA replication initiation"/>
    <property type="evidence" value="ECO:0007669"/>
    <property type="project" value="TreeGrafter"/>
</dbReference>
<protein>
    <recommendedName>
        <fullName evidence="5">DNA polymerase</fullName>
        <ecNumber evidence="5">2.7.7.7</ecNumber>
    </recommendedName>
</protein>
<evidence type="ECO:0000313" key="12">
    <source>
        <dbReference type="Proteomes" id="UP000179807"/>
    </source>
</evidence>
<dbReference type="CDD" id="cd05776">
    <property type="entry name" value="DNA_polB_alpha_exo"/>
    <property type="match status" value="1"/>
</dbReference>
<evidence type="ECO:0000256" key="6">
    <source>
        <dbReference type="SAM" id="Coils"/>
    </source>
</evidence>
<dbReference type="RefSeq" id="XP_068370306.1">
    <property type="nucleotide sequence ID" value="XM_068513666.1"/>
</dbReference>
<accession>A0A1J4L180</accession>
<dbReference type="InterPro" id="IPR006172">
    <property type="entry name" value="DNA-dir_DNA_pol_B"/>
</dbReference>
<comment type="similarity">
    <text evidence="1 5">Belongs to the DNA polymerase type-B family.</text>
</comment>
<feature type="coiled-coil region" evidence="6">
    <location>
        <begin position="565"/>
        <end position="606"/>
    </location>
</feature>
<dbReference type="OrthoDB" id="6755010at2759"/>
<feature type="compositionally biased region" description="Low complexity" evidence="7">
    <location>
        <begin position="1316"/>
        <end position="1334"/>
    </location>
</feature>
<dbReference type="Pfam" id="PF03104">
    <property type="entry name" value="DNA_pol_B_exo1"/>
    <property type="match status" value="1"/>
</dbReference>
<evidence type="ECO:0000259" key="9">
    <source>
        <dbReference type="Pfam" id="PF03104"/>
    </source>
</evidence>
<sequence length="1343" mass="152167">MTEDTKKPANKSFLSDTSSDCDNEIFFENSDFIIFPVDSIDQGDASITPPPKVSLQLPASKTVDLFLFHVHEEGEKLYLFGKHRVGENFYTICIEVSNPYYYLQFLPIAGHEFDIAEEVCNIAHKCKGSLVHKEMKEMRYSFDNSLIPKRANYLCATFSSDSILSRIRPNGIHYSHVFGVTATLSENLFVRRKIFCPSWIRATNCTKKSRYTTVPMLSVPDIDSISPISVIGTPPMNLCTISIRSMFKTNEIFMISTRIFCEWDLDEFTGKGTKTTTYVCSSSGGAVSPDVKPNQNLRIFRTEKELLAAFAKLIDDYDIDIMVSYGLIPNDIPLLFNRLKVKKVDDWWRIGRIRRSTSIKNGKINPTYALSGRIPCDIQISFSDFIKAKSNDLSAAVHAQFGFERQQIDHYEVVGEVKNAEKLYNLVNYNVRDTLFIAQLVNAREILPLGLQIAQLSGCQWSRVLLSHASFLCEAMLIRAYYDHGFVLPDKCITNQPKYPSFPGGLVLQPKRGFYENCVVALDYYSLYPSIIIEYNICFTTVNLKNPNAEESKNSKIKGILPEVMADLLNEREKVKVKMEKLIEGLKKIEGKIEKLQKQKSRIYLEPRSDGTLKTNHKNGHKADFKNALNLDEKADIGKIFTKNKNFVRKGSQFAQSPCSQNASQIEDFEKKKFEMELELQRLNTKQTAIKVLANAMYGYLGYRHSRFLANALAALVASKGREILQRTVEIVEKNGKDSIIYGDTDSVMIDSGTKDPIEALAKGKEIAETVSSQFTHLKFGVEGVFLKLLLVQKKRYVALVYDEPGKSHQLTKGIELVRRDWCGLTKYVSAYILEQFLYSDDKDTATSNILSELSRISEMLRNNGVPPTESEKNNPNDQSSSSLSCSASNIVFTGSAAFSNDSYTSTYTTSVSANSTNNTSNCLVNSTRDTQVQNGSDFHGPLILPTVSFPQMYGACNRRYPTQLPRSQFQTQRSQFQTQAQRQKQQELKVKLKDLRAGTRSTLSILREYGISSKFAPSNENDQNKLLERVTPLEYITIEHLIIHMTLTKAISKYQDKMAPHVMVAMRMEERGEHVLPNTTIKYIISNFASREIGEKARIPDEISEVSDCDAEWYLSNQIMAPIWRLCEPFGGMDAAMIARALGLVIPQTFGLPERDECVQVVIPHTSELMYNCIKCGESIIIDNRMKTNLKCMKCGEFHNWKYVSNILTNFVRNFIMKANSAKCDGNLCDFQTIQIPINNEISLHENCSGTLKQVYSCVSIFNTLKYFRSLFERSNIAEDDKFSEFRDYMRLVMDNFLDAHGFMRIQLNSIFSSLSNSSSSRTSTGSASSNSMKTDESPRRK</sequence>
<dbReference type="InterPro" id="IPR036397">
    <property type="entry name" value="RNaseH_sf"/>
</dbReference>
<dbReference type="Pfam" id="PF00136">
    <property type="entry name" value="DNA_pol_B"/>
    <property type="match status" value="3"/>
</dbReference>
<dbReference type="PRINTS" id="PR00106">
    <property type="entry name" value="DNAPOLB"/>
</dbReference>
<feature type="domain" description="DNA-directed DNA polymerase family B exonuclease" evidence="9">
    <location>
        <begin position="176"/>
        <end position="395"/>
    </location>
</feature>
<comment type="catalytic activity">
    <reaction evidence="5">
        <text>DNA(n) + a 2'-deoxyribonucleoside 5'-triphosphate = DNA(n+1) + diphosphate</text>
        <dbReference type="Rhea" id="RHEA:22508"/>
        <dbReference type="Rhea" id="RHEA-COMP:17339"/>
        <dbReference type="Rhea" id="RHEA-COMP:17340"/>
        <dbReference type="ChEBI" id="CHEBI:33019"/>
        <dbReference type="ChEBI" id="CHEBI:61560"/>
        <dbReference type="ChEBI" id="CHEBI:173112"/>
        <dbReference type="EC" id="2.7.7.7"/>
    </reaction>
</comment>
<dbReference type="EC" id="2.7.7.7" evidence="5"/>
<dbReference type="PANTHER" id="PTHR45861">
    <property type="entry name" value="DNA POLYMERASE ALPHA CATALYTIC SUBUNIT"/>
    <property type="match status" value="1"/>
</dbReference>
<feature type="region of interest" description="Disordered" evidence="7">
    <location>
        <begin position="862"/>
        <end position="884"/>
    </location>
</feature>
<keyword evidence="5" id="KW-0238">DNA-binding</keyword>
<dbReference type="InterPro" id="IPR006134">
    <property type="entry name" value="DNA-dir_DNA_pol_B_multi_dom"/>
</dbReference>
<dbReference type="InterPro" id="IPR012337">
    <property type="entry name" value="RNaseH-like_sf"/>
</dbReference>
<feature type="region of interest" description="Disordered" evidence="7">
    <location>
        <begin position="1316"/>
        <end position="1343"/>
    </location>
</feature>
<dbReference type="GO" id="GO:0003682">
    <property type="term" value="F:chromatin binding"/>
    <property type="evidence" value="ECO:0007669"/>
    <property type="project" value="TreeGrafter"/>
</dbReference>
<dbReference type="GO" id="GO:0003887">
    <property type="term" value="F:DNA-directed DNA polymerase activity"/>
    <property type="evidence" value="ECO:0007669"/>
    <property type="project" value="UniProtKB-KW"/>
</dbReference>
<dbReference type="PROSITE" id="PS00116">
    <property type="entry name" value="DNA_POLYMERASE_B"/>
    <property type="match status" value="1"/>
</dbReference>
<keyword evidence="3 5" id="KW-0548">Nucleotidyltransferase</keyword>
<dbReference type="Proteomes" id="UP000179807">
    <property type="component" value="Unassembled WGS sequence"/>
</dbReference>
<dbReference type="GeneID" id="94848370"/>
<dbReference type="Gene3D" id="1.10.3200.20">
    <property type="entry name" value="DNA Polymerase alpha, zinc finger"/>
    <property type="match status" value="1"/>
</dbReference>
<dbReference type="Gene3D" id="3.30.420.10">
    <property type="entry name" value="Ribonuclease H-like superfamily/Ribonuclease H"/>
    <property type="match status" value="1"/>
</dbReference>
<evidence type="ECO:0000256" key="4">
    <source>
        <dbReference type="ARBA" id="ARBA00022932"/>
    </source>
</evidence>
<dbReference type="InterPro" id="IPR023211">
    <property type="entry name" value="DNA_pol_palm_dom_sf"/>
</dbReference>
<feature type="domain" description="DNA-directed DNA polymerase family B multifunctional" evidence="8">
    <location>
        <begin position="678"/>
        <end position="867"/>
    </location>
</feature>
<dbReference type="InterPro" id="IPR038256">
    <property type="entry name" value="Pol_alpha_znc_sf"/>
</dbReference>
<gene>
    <name evidence="11" type="ORF">TRFO_41265</name>
</gene>
<evidence type="ECO:0000256" key="7">
    <source>
        <dbReference type="SAM" id="MobiDB-lite"/>
    </source>
</evidence>
<dbReference type="GO" id="GO:0003688">
    <property type="term" value="F:DNA replication origin binding"/>
    <property type="evidence" value="ECO:0007669"/>
    <property type="project" value="TreeGrafter"/>
</dbReference>